<dbReference type="AlphaFoldDB" id="X1DRH3"/>
<protein>
    <recommendedName>
        <fullName evidence="1">Glycoside hydrolase family 65 central catalytic domain-containing protein</fullName>
    </recommendedName>
</protein>
<organism evidence="2">
    <name type="scientific">marine sediment metagenome</name>
    <dbReference type="NCBI Taxonomy" id="412755"/>
    <lineage>
        <taxon>unclassified sequences</taxon>
        <taxon>metagenomes</taxon>
        <taxon>ecological metagenomes</taxon>
    </lineage>
</organism>
<evidence type="ECO:0000259" key="1">
    <source>
        <dbReference type="Pfam" id="PF03632"/>
    </source>
</evidence>
<dbReference type="InterPro" id="IPR012341">
    <property type="entry name" value="6hp_glycosidase-like_sf"/>
</dbReference>
<feature type="non-terminal residue" evidence="2">
    <location>
        <position position="76"/>
    </location>
</feature>
<evidence type="ECO:0000313" key="2">
    <source>
        <dbReference type="EMBL" id="GAH23611.1"/>
    </source>
</evidence>
<name>X1DRH3_9ZZZZ</name>
<sequence>MVKWQLNQTIQFSEWVKMNQSEVWKKVTSKIKLTLNELSDWKEKADKIYIGMDKTSGFIHQYEGFTDKREVDLLKY</sequence>
<feature type="domain" description="Glycoside hydrolase family 65 central catalytic" evidence="1">
    <location>
        <begin position="1"/>
        <end position="76"/>
    </location>
</feature>
<accession>X1DRH3</accession>
<gene>
    <name evidence="2" type="ORF">S03H2_02099</name>
</gene>
<dbReference type="GO" id="GO:0005975">
    <property type="term" value="P:carbohydrate metabolic process"/>
    <property type="evidence" value="ECO:0007669"/>
    <property type="project" value="InterPro"/>
</dbReference>
<dbReference type="Pfam" id="PF03632">
    <property type="entry name" value="Glyco_hydro_65m"/>
    <property type="match status" value="1"/>
</dbReference>
<dbReference type="Gene3D" id="1.50.10.10">
    <property type="match status" value="1"/>
</dbReference>
<dbReference type="InterPro" id="IPR005195">
    <property type="entry name" value="Glyco_hydro_65_M"/>
</dbReference>
<reference evidence="2" key="1">
    <citation type="journal article" date="2014" name="Front. Microbiol.">
        <title>High frequency of phylogenetically diverse reductive dehalogenase-homologous genes in deep subseafloor sedimentary metagenomes.</title>
        <authorList>
            <person name="Kawai M."/>
            <person name="Futagami T."/>
            <person name="Toyoda A."/>
            <person name="Takaki Y."/>
            <person name="Nishi S."/>
            <person name="Hori S."/>
            <person name="Arai W."/>
            <person name="Tsubouchi T."/>
            <person name="Morono Y."/>
            <person name="Uchiyama I."/>
            <person name="Ito T."/>
            <person name="Fujiyama A."/>
            <person name="Inagaki F."/>
            <person name="Takami H."/>
        </authorList>
    </citation>
    <scope>NUCLEOTIDE SEQUENCE</scope>
    <source>
        <strain evidence="2">Expedition CK06-06</strain>
    </source>
</reference>
<dbReference type="GO" id="GO:0003824">
    <property type="term" value="F:catalytic activity"/>
    <property type="evidence" value="ECO:0007669"/>
    <property type="project" value="InterPro"/>
</dbReference>
<comment type="caution">
    <text evidence="2">The sequence shown here is derived from an EMBL/GenBank/DDBJ whole genome shotgun (WGS) entry which is preliminary data.</text>
</comment>
<dbReference type="EMBL" id="BARU01000671">
    <property type="protein sequence ID" value="GAH23611.1"/>
    <property type="molecule type" value="Genomic_DNA"/>
</dbReference>
<proteinExistence type="predicted"/>